<feature type="domain" description="Histidine kinase" evidence="15">
    <location>
        <begin position="690"/>
        <end position="902"/>
    </location>
</feature>
<evidence type="ECO:0000256" key="7">
    <source>
        <dbReference type="ARBA" id="ARBA00022692"/>
    </source>
</evidence>
<keyword evidence="7 14" id="KW-0812">Transmembrane</keyword>
<dbReference type="InterPro" id="IPR003660">
    <property type="entry name" value="HAMP_dom"/>
</dbReference>
<feature type="transmembrane region" description="Helical" evidence="14">
    <location>
        <begin position="30"/>
        <end position="52"/>
    </location>
</feature>
<evidence type="ECO:0000256" key="3">
    <source>
        <dbReference type="ARBA" id="ARBA00012438"/>
    </source>
</evidence>
<evidence type="ECO:0000256" key="12">
    <source>
        <dbReference type="ARBA" id="ARBA00023012"/>
    </source>
</evidence>
<dbReference type="InterPro" id="IPR036097">
    <property type="entry name" value="HisK_dim/P_sf"/>
</dbReference>
<gene>
    <name evidence="17" type="ORF">A5893_11260</name>
</gene>
<feature type="domain" description="HAMP" evidence="16">
    <location>
        <begin position="621"/>
        <end position="673"/>
    </location>
</feature>
<dbReference type="CDD" id="cd00075">
    <property type="entry name" value="HATPase"/>
    <property type="match status" value="1"/>
</dbReference>
<evidence type="ECO:0000313" key="18">
    <source>
        <dbReference type="Proteomes" id="UP000078459"/>
    </source>
</evidence>
<feature type="transmembrane region" description="Helical" evidence="14">
    <location>
        <begin position="64"/>
        <end position="83"/>
    </location>
</feature>
<dbReference type="PANTHER" id="PTHR43065:SF10">
    <property type="entry name" value="PEROXIDE STRESS-ACTIVATED HISTIDINE KINASE MAK3"/>
    <property type="match status" value="1"/>
</dbReference>
<dbReference type="Pfam" id="PF17202">
    <property type="entry name" value="sCache_3_3"/>
    <property type="match status" value="1"/>
</dbReference>
<feature type="transmembrane region" description="Helical" evidence="14">
    <location>
        <begin position="377"/>
        <end position="400"/>
    </location>
</feature>
<dbReference type="Gene3D" id="6.10.340.10">
    <property type="match status" value="1"/>
</dbReference>
<keyword evidence="6" id="KW-0808">Transferase</keyword>
<evidence type="ECO:0000313" key="17">
    <source>
        <dbReference type="EMBL" id="OAQ39237.1"/>
    </source>
</evidence>
<dbReference type="Pfam" id="PF00512">
    <property type="entry name" value="HisKA"/>
    <property type="match status" value="1"/>
</dbReference>
<dbReference type="PROSITE" id="PS50109">
    <property type="entry name" value="HIS_KIN"/>
    <property type="match status" value="1"/>
</dbReference>
<dbReference type="CDD" id="cd00082">
    <property type="entry name" value="HisKA"/>
    <property type="match status" value="1"/>
</dbReference>
<dbReference type="PROSITE" id="PS50885">
    <property type="entry name" value="HAMP"/>
    <property type="match status" value="1"/>
</dbReference>
<comment type="caution">
    <text evidence="17">The sequence shown here is derived from an EMBL/GenBank/DDBJ whole genome shotgun (WGS) entry which is preliminary data.</text>
</comment>
<dbReference type="AlphaFoldDB" id="A0A179DDU9"/>
<dbReference type="STRING" id="1826909.A5893_11260"/>
<feature type="transmembrane region" description="Helical" evidence="14">
    <location>
        <begin position="115"/>
        <end position="133"/>
    </location>
</feature>
<keyword evidence="12" id="KW-0902">Two-component regulatory system</keyword>
<reference evidence="17 18" key="1">
    <citation type="submission" date="2016-04" db="EMBL/GenBank/DDBJ databases">
        <authorList>
            <person name="Evans L.H."/>
            <person name="Alamgir A."/>
            <person name="Owens N."/>
            <person name="Weber N.D."/>
            <person name="Virtaneva K."/>
            <person name="Barbian K."/>
            <person name="Babar A."/>
            <person name="Rosenke K."/>
        </authorList>
    </citation>
    <scope>NUCLEOTIDE SEQUENCE [LARGE SCALE GENOMIC DNA]</scope>
    <source>
        <strain evidence="17 18">CCM 8644</strain>
    </source>
</reference>
<name>A0A179DDU9_9SPHI</name>
<dbReference type="Gene3D" id="1.10.287.130">
    <property type="match status" value="1"/>
</dbReference>
<feature type="transmembrane region" description="Helical" evidence="14">
    <location>
        <begin position="90"/>
        <end position="109"/>
    </location>
</feature>
<proteinExistence type="predicted"/>
<organism evidence="17 18">
    <name type="scientific">Pedobacter psychrophilus</name>
    <dbReference type="NCBI Taxonomy" id="1826909"/>
    <lineage>
        <taxon>Bacteria</taxon>
        <taxon>Pseudomonadati</taxon>
        <taxon>Bacteroidota</taxon>
        <taxon>Sphingobacteriia</taxon>
        <taxon>Sphingobacteriales</taxon>
        <taxon>Sphingobacteriaceae</taxon>
        <taxon>Pedobacter</taxon>
    </lineage>
</organism>
<keyword evidence="8" id="KW-0547">Nucleotide-binding</keyword>
<dbReference type="InterPro" id="IPR005467">
    <property type="entry name" value="His_kinase_dom"/>
</dbReference>
<evidence type="ECO:0000256" key="1">
    <source>
        <dbReference type="ARBA" id="ARBA00000085"/>
    </source>
</evidence>
<sequence>MFLSHKFSDVFFGLVFNSTINLNVSNLVNLNILSFFGILIIIGGLLIYYLIIDLMIYYSSFINISLRNKIALFIMCFLAYGIFELITKNYSVFFTLIFALVFIIGRGIYTNNGKVVFPAVVMISFIFATIVSVKLNTFESFKELEVRKTLLQKLENPTDSYALIAFDEIEDGIQEESAIIANLKSGKANTKELITLIGNKYLSGYLNKFNFKVFLFNQNDSLINQSNNQSIKDFKDLVENKSNKVTDYFYRKNNTFGNQNYFAIIPLKTDSNVIGTLVLDLKSKTLERFGAFPHILQNGIINPQSEFLDYSYAFFENKKLLTQYGSYIYDDFNTEFTAPIKQFVVLKKGIVDHLIYKPASNKTIVITHNSTTFWRELASLSFFFIIFVVFSIFLISYKWILQSLFAYHISFKNLRIKILASNNRILYKTRIQIALVLAVVSSLLIIGIITFSYISIQYTEQQQDFLESKIRIITSAFQDNSLQEVNASNKKNSISFDDFSKMYSADLNLFDLNGKLIYSTQNKLYSVGLIAERMDPNAYINLHIKKKSEFIQQENIRSLKYTSAYMPIKNADNNIIAYLQLPYFANQDDYNQKIGTFLNLLINIYVLVFVAVAFFAFVVANQITSPLSLIQESISKTVIGRKNNPIKWKRNDEIGSLITEYNAMIATLEENANKLAQSERETAWREMAKQVAHEIKNPLTPLRLGIQMLDRSWKDKDVKFDDKFNKFSKSFLEQIDSLSRIASEFSNFAKMPELKLEKLAVLSVLNKAVEVYSQMAHIKITCDESSLKDCMVLVDRDQLLRCFNNLLKNAIEAMPEGKAGLITINGIKEQHNIKIAVSDNGNGIPLNSRASIFVPNFTTKSSGTGLGLAFVKQAVENVKGNIYFTTEINVGTTFYITLPLVS</sequence>
<dbReference type="InterPro" id="IPR036890">
    <property type="entry name" value="HATPase_C_sf"/>
</dbReference>
<keyword evidence="10" id="KW-0067">ATP-binding</keyword>
<dbReference type="SMART" id="SM00388">
    <property type="entry name" value="HisKA"/>
    <property type="match status" value="1"/>
</dbReference>
<evidence type="ECO:0000256" key="10">
    <source>
        <dbReference type="ARBA" id="ARBA00022840"/>
    </source>
</evidence>
<comment type="subcellular location">
    <subcellularLocation>
        <location evidence="2">Cell membrane</location>
        <topology evidence="2">Multi-pass membrane protein</topology>
    </subcellularLocation>
</comment>
<evidence type="ECO:0000259" key="16">
    <source>
        <dbReference type="PROSITE" id="PS50885"/>
    </source>
</evidence>
<reference evidence="17 18" key="2">
    <citation type="submission" date="2016-06" db="EMBL/GenBank/DDBJ databases">
        <title>Pedobacter psychrophilus sp. nov., isolated from Antarctic fragmentary rock.</title>
        <authorList>
            <person name="Svec P."/>
        </authorList>
    </citation>
    <scope>NUCLEOTIDE SEQUENCE [LARGE SCALE GENOMIC DNA]</scope>
    <source>
        <strain evidence="17 18">CCM 8644</strain>
    </source>
</reference>
<evidence type="ECO:0000256" key="11">
    <source>
        <dbReference type="ARBA" id="ARBA00022989"/>
    </source>
</evidence>
<feature type="transmembrane region" description="Helical" evidence="14">
    <location>
        <begin position="431"/>
        <end position="454"/>
    </location>
</feature>
<dbReference type="GO" id="GO:0000155">
    <property type="term" value="F:phosphorelay sensor kinase activity"/>
    <property type="evidence" value="ECO:0007669"/>
    <property type="project" value="InterPro"/>
</dbReference>
<dbReference type="EC" id="2.7.13.3" evidence="3"/>
<evidence type="ECO:0000256" key="8">
    <source>
        <dbReference type="ARBA" id="ARBA00022741"/>
    </source>
</evidence>
<comment type="catalytic activity">
    <reaction evidence="1">
        <text>ATP + protein L-histidine = ADP + protein N-phospho-L-histidine.</text>
        <dbReference type="EC" id="2.7.13.3"/>
    </reaction>
</comment>
<evidence type="ECO:0000256" key="9">
    <source>
        <dbReference type="ARBA" id="ARBA00022777"/>
    </source>
</evidence>
<keyword evidence="18" id="KW-1185">Reference proteome</keyword>
<dbReference type="PRINTS" id="PR00344">
    <property type="entry name" value="BCTRLSENSOR"/>
</dbReference>
<keyword evidence="4" id="KW-1003">Cell membrane</keyword>
<protein>
    <recommendedName>
        <fullName evidence="3">histidine kinase</fullName>
        <ecNumber evidence="3">2.7.13.3</ecNumber>
    </recommendedName>
</protein>
<dbReference type="SMART" id="SM00387">
    <property type="entry name" value="HATPase_c"/>
    <property type="match status" value="1"/>
</dbReference>
<accession>A0A179DDU9</accession>
<dbReference type="Proteomes" id="UP000078459">
    <property type="component" value="Unassembled WGS sequence"/>
</dbReference>
<dbReference type="SUPFAM" id="SSF55874">
    <property type="entry name" value="ATPase domain of HSP90 chaperone/DNA topoisomerase II/histidine kinase"/>
    <property type="match status" value="1"/>
</dbReference>
<dbReference type="Gene3D" id="3.30.565.10">
    <property type="entry name" value="Histidine kinase-like ATPase, C-terminal domain"/>
    <property type="match status" value="1"/>
</dbReference>
<evidence type="ECO:0000256" key="14">
    <source>
        <dbReference type="SAM" id="Phobius"/>
    </source>
</evidence>
<dbReference type="InterPro" id="IPR003661">
    <property type="entry name" value="HisK_dim/P_dom"/>
</dbReference>
<evidence type="ECO:0000259" key="15">
    <source>
        <dbReference type="PROSITE" id="PS50109"/>
    </source>
</evidence>
<dbReference type="SUPFAM" id="SSF47384">
    <property type="entry name" value="Homodimeric domain of signal transducing histidine kinase"/>
    <property type="match status" value="1"/>
</dbReference>
<keyword evidence="5" id="KW-0597">Phosphoprotein</keyword>
<feature type="transmembrane region" description="Helical" evidence="14">
    <location>
        <begin position="600"/>
        <end position="620"/>
    </location>
</feature>
<keyword evidence="9" id="KW-0418">Kinase</keyword>
<evidence type="ECO:0000256" key="6">
    <source>
        <dbReference type="ARBA" id="ARBA00022679"/>
    </source>
</evidence>
<evidence type="ECO:0000256" key="5">
    <source>
        <dbReference type="ARBA" id="ARBA00022553"/>
    </source>
</evidence>
<dbReference type="GO" id="GO:0005524">
    <property type="term" value="F:ATP binding"/>
    <property type="evidence" value="ECO:0007669"/>
    <property type="project" value="UniProtKB-KW"/>
</dbReference>
<evidence type="ECO:0000256" key="13">
    <source>
        <dbReference type="ARBA" id="ARBA00023136"/>
    </source>
</evidence>
<evidence type="ECO:0000256" key="4">
    <source>
        <dbReference type="ARBA" id="ARBA00022475"/>
    </source>
</evidence>
<dbReference type="InterPro" id="IPR033463">
    <property type="entry name" value="sCache_3"/>
</dbReference>
<evidence type="ECO:0000256" key="2">
    <source>
        <dbReference type="ARBA" id="ARBA00004651"/>
    </source>
</evidence>
<dbReference type="PANTHER" id="PTHR43065">
    <property type="entry name" value="SENSOR HISTIDINE KINASE"/>
    <property type="match status" value="1"/>
</dbReference>
<dbReference type="InterPro" id="IPR004358">
    <property type="entry name" value="Sig_transdc_His_kin-like_C"/>
</dbReference>
<keyword evidence="13 14" id="KW-0472">Membrane</keyword>
<dbReference type="EMBL" id="LWHJ01000028">
    <property type="protein sequence ID" value="OAQ39237.1"/>
    <property type="molecule type" value="Genomic_DNA"/>
</dbReference>
<dbReference type="GO" id="GO:0005886">
    <property type="term" value="C:plasma membrane"/>
    <property type="evidence" value="ECO:0007669"/>
    <property type="project" value="UniProtKB-SubCell"/>
</dbReference>
<dbReference type="Pfam" id="PF02518">
    <property type="entry name" value="HATPase_c"/>
    <property type="match status" value="1"/>
</dbReference>
<dbReference type="InterPro" id="IPR003594">
    <property type="entry name" value="HATPase_dom"/>
</dbReference>
<keyword evidence="11 14" id="KW-1133">Transmembrane helix</keyword>